<comment type="caution">
    <text evidence="2">The sequence shown here is derived from an EMBL/GenBank/DDBJ whole genome shotgun (WGS) entry which is preliminary data.</text>
</comment>
<feature type="coiled-coil region" evidence="1">
    <location>
        <begin position="108"/>
        <end position="135"/>
    </location>
</feature>
<sequence length="146" mass="16856">MEFIQEDAFEKRDANPKAVYGMKAFLAELQVPMTSKPMLSVITQIEAHLDQYIKDLQRFLNNEEQVKAQRLAQAILWEKANILNAKVEQMKKQSHDTVSGVNTCKDNISKWTTEIQDLQINIIELECKIAEEKAKQQYLESKTAEI</sequence>
<evidence type="ECO:0000313" key="3">
    <source>
        <dbReference type="Proteomes" id="UP000265520"/>
    </source>
</evidence>
<proteinExistence type="predicted"/>
<evidence type="ECO:0008006" key="4">
    <source>
        <dbReference type="Google" id="ProtNLM"/>
    </source>
</evidence>
<feature type="non-terminal residue" evidence="2">
    <location>
        <position position="146"/>
    </location>
</feature>
<accession>A0A392QR26</accession>
<reference evidence="2 3" key="1">
    <citation type="journal article" date="2018" name="Front. Plant Sci.">
        <title>Red Clover (Trifolium pratense) and Zigzag Clover (T. medium) - A Picture of Genomic Similarities and Differences.</title>
        <authorList>
            <person name="Dluhosova J."/>
            <person name="Istvanek J."/>
            <person name="Nedelnik J."/>
            <person name="Repkova J."/>
        </authorList>
    </citation>
    <scope>NUCLEOTIDE SEQUENCE [LARGE SCALE GENOMIC DNA]</scope>
    <source>
        <strain evidence="3">cv. 10/8</strain>
        <tissue evidence="2">Leaf</tissue>
    </source>
</reference>
<protein>
    <recommendedName>
        <fullName evidence="4">Protein gar2-like</fullName>
    </recommendedName>
</protein>
<evidence type="ECO:0000313" key="2">
    <source>
        <dbReference type="EMBL" id="MCI26419.1"/>
    </source>
</evidence>
<dbReference type="AlphaFoldDB" id="A0A392QR26"/>
<name>A0A392QR26_9FABA</name>
<organism evidence="2 3">
    <name type="scientific">Trifolium medium</name>
    <dbReference type="NCBI Taxonomy" id="97028"/>
    <lineage>
        <taxon>Eukaryota</taxon>
        <taxon>Viridiplantae</taxon>
        <taxon>Streptophyta</taxon>
        <taxon>Embryophyta</taxon>
        <taxon>Tracheophyta</taxon>
        <taxon>Spermatophyta</taxon>
        <taxon>Magnoliopsida</taxon>
        <taxon>eudicotyledons</taxon>
        <taxon>Gunneridae</taxon>
        <taxon>Pentapetalae</taxon>
        <taxon>rosids</taxon>
        <taxon>fabids</taxon>
        <taxon>Fabales</taxon>
        <taxon>Fabaceae</taxon>
        <taxon>Papilionoideae</taxon>
        <taxon>50 kb inversion clade</taxon>
        <taxon>NPAAA clade</taxon>
        <taxon>Hologalegina</taxon>
        <taxon>IRL clade</taxon>
        <taxon>Trifolieae</taxon>
        <taxon>Trifolium</taxon>
    </lineage>
</organism>
<dbReference type="Proteomes" id="UP000265520">
    <property type="component" value="Unassembled WGS sequence"/>
</dbReference>
<feature type="coiled-coil region" evidence="1">
    <location>
        <begin position="42"/>
        <end position="69"/>
    </location>
</feature>
<keyword evidence="1" id="KW-0175">Coiled coil</keyword>
<keyword evidence="3" id="KW-1185">Reference proteome</keyword>
<evidence type="ECO:0000256" key="1">
    <source>
        <dbReference type="SAM" id="Coils"/>
    </source>
</evidence>
<dbReference type="EMBL" id="LXQA010153157">
    <property type="protein sequence ID" value="MCI26419.1"/>
    <property type="molecule type" value="Genomic_DNA"/>
</dbReference>